<gene>
    <name evidence="6" type="ORF">Zmor_013050</name>
</gene>
<feature type="chain" id="PRO_5041265343" evidence="5">
    <location>
        <begin position="17"/>
        <end position="132"/>
    </location>
</feature>
<dbReference type="AlphaFoldDB" id="A0AA38IH29"/>
<dbReference type="GO" id="GO:0005549">
    <property type="term" value="F:odorant binding"/>
    <property type="evidence" value="ECO:0007669"/>
    <property type="project" value="InterPro"/>
</dbReference>
<comment type="subcellular location">
    <subcellularLocation>
        <location evidence="1">Secreted</location>
    </subcellularLocation>
</comment>
<dbReference type="EMBL" id="JALNTZ010000004">
    <property type="protein sequence ID" value="KAJ3653817.1"/>
    <property type="molecule type" value="Genomic_DNA"/>
</dbReference>
<evidence type="ECO:0000256" key="1">
    <source>
        <dbReference type="ARBA" id="ARBA00004613"/>
    </source>
</evidence>
<evidence type="ECO:0000313" key="7">
    <source>
        <dbReference type="Proteomes" id="UP001168821"/>
    </source>
</evidence>
<dbReference type="SUPFAM" id="SSF47565">
    <property type="entry name" value="Insect pheromone/odorant-binding proteins"/>
    <property type="match status" value="1"/>
</dbReference>
<dbReference type="SMART" id="SM00708">
    <property type="entry name" value="PhBP"/>
    <property type="match status" value="1"/>
</dbReference>
<name>A0AA38IH29_9CUCU</name>
<dbReference type="PANTHER" id="PTHR11857">
    <property type="entry name" value="ODORANT BINDING PROTEIN-RELATED"/>
    <property type="match status" value="1"/>
</dbReference>
<evidence type="ECO:0000256" key="3">
    <source>
        <dbReference type="ARBA" id="ARBA00022525"/>
    </source>
</evidence>
<evidence type="ECO:0000313" key="6">
    <source>
        <dbReference type="EMBL" id="KAJ3653817.1"/>
    </source>
</evidence>
<dbReference type="InterPro" id="IPR006170">
    <property type="entry name" value="PBP/GOBP"/>
</dbReference>
<keyword evidence="4 5" id="KW-0732">Signal</keyword>
<dbReference type="InterPro" id="IPR036728">
    <property type="entry name" value="PBP_GOBP_sf"/>
</dbReference>
<sequence length="132" mass="14475">MRSLLCILFLVGSALAVLTPEQLAKIEPISKECRTISKVTDEQITRIRNGESVGDPEIKKHLLCGSQKTGLISDSGDLNWDTIESKLQKAATSDEKIAEIEKCAVKKEKPEDTAFTLMSCISTHQPNFSPAD</sequence>
<dbReference type="PANTHER" id="PTHR11857:SF43">
    <property type="entry name" value="GEO07291P1-RELATED"/>
    <property type="match status" value="1"/>
</dbReference>
<proteinExistence type="inferred from homology"/>
<comment type="caution">
    <text evidence="6">The sequence shown here is derived from an EMBL/GenBank/DDBJ whole genome shotgun (WGS) entry which is preliminary data.</text>
</comment>
<evidence type="ECO:0000256" key="5">
    <source>
        <dbReference type="SAM" id="SignalP"/>
    </source>
</evidence>
<dbReference type="Gene3D" id="1.10.238.20">
    <property type="entry name" value="Pheromone/general odorant binding protein domain"/>
    <property type="match status" value="1"/>
</dbReference>
<evidence type="ECO:0000256" key="4">
    <source>
        <dbReference type="ARBA" id="ARBA00022729"/>
    </source>
</evidence>
<dbReference type="GO" id="GO:0005615">
    <property type="term" value="C:extracellular space"/>
    <property type="evidence" value="ECO:0007669"/>
    <property type="project" value="TreeGrafter"/>
</dbReference>
<reference evidence="6" key="1">
    <citation type="journal article" date="2023" name="G3 (Bethesda)">
        <title>Whole genome assemblies of Zophobas morio and Tenebrio molitor.</title>
        <authorList>
            <person name="Kaur S."/>
            <person name="Stinson S.A."/>
            <person name="diCenzo G.C."/>
        </authorList>
    </citation>
    <scope>NUCLEOTIDE SEQUENCE</scope>
    <source>
        <strain evidence="6">QUZm001</strain>
    </source>
</reference>
<keyword evidence="3" id="KW-0964">Secreted</keyword>
<protein>
    <submittedName>
        <fullName evidence="6">Uncharacterized protein</fullName>
    </submittedName>
</protein>
<keyword evidence="7" id="KW-1185">Reference proteome</keyword>
<feature type="signal peptide" evidence="5">
    <location>
        <begin position="1"/>
        <end position="16"/>
    </location>
</feature>
<organism evidence="6 7">
    <name type="scientific">Zophobas morio</name>
    <dbReference type="NCBI Taxonomy" id="2755281"/>
    <lineage>
        <taxon>Eukaryota</taxon>
        <taxon>Metazoa</taxon>
        <taxon>Ecdysozoa</taxon>
        <taxon>Arthropoda</taxon>
        <taxon>Hexapoda</taxon>
        <taxon>Insecta</taxon>
        <taxon>Pterygota</taxon>
        <taxon>Neoptera</taxon>
        <taxon>Endopterygota</taxon>
        <taxon>Coleoptera</taxon>
        <taxon>Polyphaga</taxon>
        <taxon>Cucujiformia</taxon>
        <taxon>Tenebrionidae</taxon>
        <taxon>Zophobas</taxon>
    </lineage>
</organism>
<comment type="similarity">
    <text evidence="2">Belongs to the PBP/GOBP family.</text>
</comment>
<dbReference type="Proteomes" id="UP001168821">
    <property type="component" value="Unassembled WGS sequence"/>
</dbReference>
<accession>A0AA38IH29</accession>
<dbReference type="CDD" id="cd23992">
    <property type="entry name" value="PBP_GOBP"/>
    <property type="match status" value="1"/>
</dbReference>
<evidence type="ECO:0000256" key="2">
    <source>
        <dbReference type="ARBA" id="ARBA00008098"/>
    </source>
</evidence>
<dbReference type="Pfam" id="PF01395">
    <property type="entry name" value="PBP_GOBP"/>
    <property type="match status" value="1"/>
</dbReference>
<dbReference type="GO" id="GO:0007608">
    <property type="term" value="P:sensory perception of smell"/>
    <property type="evidence" value="ECO:0007669"/>
    <property type="project" value="TreeGrafter"/>
</dbReference>